<feature type="region of interest" description="Disordered" evidence="1">
    <location>
        <begin position="74"/>
        <end position="115"/>
    </location>
</feature>
<dbReference type="eggNOG" id="COG1506">
    <property type="taxonomic scope" value="Bacteria"/>
</dbReference>
<keyword evidence="4" id="KW-1185">Reference proteome</keyword>
<dbReference type="EMBL" id="CAIZ01000033">
    <property type="protein sequence ID" value="CCH68978.1"/>
    <property type="molecule type" value="Genomic_DNA"/>
</dbReference>
<feature type="chain" id="PRO_5004106328" evidence="2">
    <location>
        <begin position="34"/>
        <end position="254"/>
    </location>
</feature>
<dbReference type="Proteomes" id="UP000013167">
    <property type="component" value="Unassembled WGS sequence"/>
</dbReference>
<evidence type="ECO:0000256" key="2">
    <source>
        <dbReference type="SAM" id="SignalP"/>
    </source>
</evidence>
<keyword evidence="2" id="KW-0732">Signal</keyword>
<protein>
    <submittedName>
        <fullName evidence="3">Uncharacterized protein</fullName>
    </submittedName>
</protein>
<sequence>MRQPRSSHRLLAATATTDLALGLALATASPAAADKPAAGHCARVDKVKGKGAETIKVACLDDLTTAGTLVSGHTNRADWNGPNAPATTNPTGVPGIQIDGYSPTPARRTPTTGGSTTASSCCAAVWMAVLLLWLLDASNTVADLRLRLFRSARRQPQQRHHVRWRLPGDRRARHAVGRPQTWPSRGQVRWPEPRAQRCRRPCSSTASPPRPWSRRPRTGRPTSSSWGRCTTAPSPDACWARRPRRSRRRPPATC</sequence>
<reference evidence="3 4" key="1">
    <citation type="journal article" date="2013" name="ISME J.">
        <title>A metabolic model for members of the genus Tetrasphaera involved in enhanced biological phosphorus removal.</title>
        <authorList>
            <person name="Kristiansen R."/>
            <person name="Nguyen H.T.T."/>
            <person name="Saunders A.M."/>
            <person name="Nielsen J.L."/>
            <person name="Wimmer R."/>
            <person name="Le V.Q."/>
            <person name="McIlroy S.J."/>
            <person name="Petrovski S."/>
            <person name="Seviour R.J."/>
            <person name="Calteau A."/>
            <person name="Nielsen K.L."/>
            <person name="Nielsen P.H."/>
        </authorList>
    </citation>
    <scope>NUCLEOTIDE SEQUENCE [LARGE SCALE GENOMIC DNA]</scope>
    <source>
        <strain evidence="3 4">Lp2</strain>
    </source>
</reference>
<dbReference type="STRING" id="1193181.BN10_1280002"/>
<feature type="region of interest" description="Disordered" evidence="1">
    <location>
        <begin position="153"/>
        <end position="254"/>
    </location>
</feature>
<feature type="compositionally biased region" description="Basic residues" evidence="1">
    <location>
        <begin position="241"/>
        <end position="254"/>
    </location>
</feature>
<dbReference type="HOGENOM" id="CLU_1093867_0_0_11"/>
<dbReference type="AlphaFoldDB" id="N0DXS5"/>
<accession>N0DXS5</accession>
<proteinExistence type="predicted"/>
<feature type="compositionally biased region" description="Low complexity" evidence="1">
    <location>
        <begin position="102"/>
        <end position="115"/>
    </location>
</feature>
<feature type="signal peptide" evidence="2">
    <location>
        <begin position="1"/>
        <end position="33"/>
    </location>
</feature>
<evidence type="ECO:0000313" key="4">
    <source>
        <dbReference type="Proteomes" id="UP000013167"/>
    </source>
</evidence>
<evidence type="ECO:0000313" key="3">
    <source>
        <dbReference type="EMBL" id="CCH68978.1"/>
    </source>
</evidence>
<gene>
    <name evidence="3" type="ORF">BN10_1280002</name>
</gene>
<comment type="caution">
    <text evidence="3">The sequence shown here is derived from an EMBL/GenBank/DDBJ whole genome shotgun (WGS) entry which is preliminary data.</text>
</comment>
<feature type="compositionally biased region" description="Basic residues" evidence="1">
    <location>
        <begin position="153"/>
        <end position="164"/>
    </location>
</feature>
<organism evidence="3 4">
    <name type="scientific">Phycicoccus elongatus Lp2</name>
    <dbReference type="NCBI Taxonomy" id="1193181"/>
    <lineage>
        <taxon>Bacteria</taxon>
        <taxon>Bacillati</taxon>
        <taxon>Actinomycetota</taxon>
        <taxon>Actinomycetes</taxon>
        <taxon>Micrococcales</taxon>
        <taxon>Intrasporangiaceae</taxon>
        <taxon>Phycicoccus</taxon>
    </lineage>
</organism>
<name>N0DXS5_9MICO</name>
<evidence type="ECO:0000256" key="1">
    <source>
        <dbReference type="SAM" id="MobiDB-lite"/>
    </source>
</evidence>